<keyword evidence="3" id="KW-1185">Reference proteome</keyword>
<name>A0A8H6S4M9_9AGAR</name>
<dbReference type="RefSeq" id="XP_037215159.1">
    <property type="nucleotide sequence ID" value="XM_037368233.1"/>
</dbReference>
<evidence type="ECO:0000313" key="3">
    <source>
        <dbReference type="Proteomes" id="UP000636479"/>
    </source>
</evidence>
<reference evidence="2" key="1">
    <citation type="submission" date="2020-05" db="EMBL/GenBank/DDBJ databases">
        <title>Mycena genomes resolve the evolution of fungal bioluminescence.</title>
        <authorList>
            <person name="Tsai I.J."/>
        </authorList>
    </citation>
    <scope>NUCLEOTIDE SEQUENCE</scope>
    <source>
        <strain evidence="2">171206Taipei</strain>
    </source>
</reference>
<organism evidence="2 3">
    <name type="scientific">Mycena indigotica</name>
    <dbReference type="NCBI Taxonomy" id="2126181"/>
    <lineage>
        <taxon>Eukaryota</taxon>
        <taxon>Fungi</taxon>
        <taxon>Dikarya</taxon>
        <taxon>Basidiomycota</taxon>
        <taxon>Agaricomycotina</taxon>
        <taxon>Agaricomycetes</taxon>
        <taxon>Agaricomycetidae</taxon>
        <taxon>Agaricales</taxon>
        <taxon>Marasmiineae</taxon>
        <taxon>Mycenaceae</taxon>
        <taxon>Mycena</taxon>
    </lineage>
</organism>
<sequence length="420" mass="47534">MSRLPIELRFEGSQTFSARMWKIPGVDGPFTALQTVEHDLTIASNSVFINHYTGYNKTVVRLDEAKRWGFVEDSRLIFARARAPNGQLFCLRFIFHADRVARKGDPTRNHRFIRALIDDTKFYLENLRMVAGVLVPQNYGMWVMDTGDWAGKVLFSLTEWCGIPWKTLIGTKLDTKANRQLVARTFEMFHDLGIKINGKCHMGNSGDFTHVLLDVEDPSLTSEMAASGQARCFIVDFAYAKRHKCKRVLPLVSLGNDAFDLLVVSLKHRMCCDELENIAFLLRLMPAPPYKTDPPETPIEEAMKWHADYSAAHPSYPNSVVLIAQRAALFPSSLPLYPGLEVSGPTKENLDAELTLYDRGQGFINPARFLKSFSREDYEYLLWGDKLEVKPAALNAQPPTEWPESTDSDSDDDGTSEWSD</sequence>
<gene>
    <name evidence="2" type="ORF">MIND_01171400</name>
</gene>
<protein>
    <submittedName>
        <fullName evidence="2">Uncharacterized protein</fullName>
    </submittedName>
</protein>
<evidence type="ECO:0000313" key="2">
    <source>
        <dbReference type="EMBL" id="KAF7292731.1"/>
    </source>
</evidence>
<feature type="region of interest" description="Disordered" evidence="1">
    <location>
        <begin position="394"/>
        <end position="420"/>
    </location>
</feature>
<dbReference type="AlphaFoldDB" id="A0A8H6S4M9"/>
<proteinExistence type="predicted"/>
<dbReference type="EMBL" id="JACAZF010000011">
    <property type="protein sequence ID" value="KAF7292731.1"/>
    <property type="molecule type" value="Genomic_DNA"/>
</dbReference>
<dbReference type="GeneID" id="59350749"/>
<evidence type="ECO:0000256" key="1">
    <source>
        <dbReference type="SAM" id="MobiDB-lite"/>
    </source>
</evidence>
<feature type="compositionally biased region" description="Acidic residues" evidence="1">
    <location>
        <begin position="404"/>
        <end position="420"/>
    </location>
</feature>
<dbReference type="OrthoDB" id="2817141at2759"/>
<comment type="caution">
    <text evidence="2">The sequence shown here is derived from an EMBL/GenBank/DDBJ whole genome shotgun (WGS) entry which is preliminary data.</text>
</comment>
<dbReference type="Proteomes" id="UP000636479">
    <property type="component" value="Unassembled WGS sequence"/>
</dbReference>
<accession>A0A8H6S4M9</accession>